<keyword evidence="4" id="KW-0732">Signal</keyword>
<gene>
    <name evidence="6" type="ORF">WJX72_004969</name>
</gene>
<organism evidence="6 7">
    <name type="scientific">[Myrmecia] bisecta</name>
    <dbReference type="NCBI Taxonomy" id="41462"/>
    <lineage>
        <taxon>Eukaryota</taxon>
        <taxon>Viridiplantae</taxon>
        <taxon>Chlorophyta</taxon>
        <taxon>core chlorophytes</taxon>
        <taxon>Trebouxiophyceae</taxon>
        <taxon>Trebouxiales</taxon>
        <taxon>Trebouxiaceae</taxon>
        <taxon>Myrmecia</taxon>
    </lineage>
</organism>
<feature type="repeat" description="RCC1" evidence="3">
    <location>
        <begin position="132"/>
        <end position="183"/>
    </location>
</feature>
<dbReference type="EMBL" id="JALJOR010000006">
    <property type="protein sequence ID" value="KAK9815517.1"/>
    <property type="molecule type" value="Genomic_DNA"/>
</dbReference>
<keyword evidence="7" id="KW-1185">Reference proteome</keyword>
<dbReference type="PROSITE" id="PS00626">
    <property type="entry name" value="RCC1_2"/>
    <property type="match status" value="2"/>
</dbReference>
<keyword evidence="2" id="KW-0677">Repeat</keyword>
<dbReference type="InterPro" id="IPR051553">
    <property type="entry name" value="Ran_GTPase-activating"/>
</dbReference>
<accession>A0AAW1Q535</accession>
<comment type="caution">
    <text evidence="6">The sequence shown here is derived from an EMBL/GenBank/DDBJ whole genome shotgun (WGS) entry which is preliminary data.</text>
</comment>
<evidence type="ECO:0000313" key="7">
    <source>
        <dbReference type="Proteomes" id="UP001489004"/>
    </source>
</evidence>
<dbReference type="InterPro" id="IPR058923">
    <property type="entry name" value="RCC1-like_dom"/>
</dbReference>
<dbReference type="Gene3D" id="2.130.10.30">
    <property type="entry name" value="Regulator of chromosome condensation 1/beta-lactamase-inhibitor protein II"/>
    <property type="match status" value="2"/>
</dbReference>
<evidence type="ECO:0000256" key="2">
    <source>
        <dbReference type="ARBA" id="ARBA00022737"/>
    </source>
</evidence>
<dbReference type="AlphaFoldDB" id="A0AAW1Q535"/>
<feature type="repeat" description="RCC1" evidence="3">
    <location>
        <begin position="343"/>
        <end position="399"/>
    </location>
</feature>
<name>A0AAW1Q535_9CHLO</name>
<feature type="chain" id="PRO_5043743908" description="RCC1-like domain-containing protein" evidence="4">
    <location>
        <begin position="22"/>
        <end position="401"/>
    </location>
</feature>
<sequence length="401" mass="42431">MTAPPRLILVLVSCLIRWAGAEVGQSYRLYAWGRLFNDKLGAAAQHTNRPILLATLPSGLVKPVAQAPSQYVSVVTAAGLASGLPSGHGGLFTWRWNQHTAAIPSPNAWLNKSALVRLAAGHSAVAAVMSDGRLYTWGSNHAGQLGKGDFRQGTVDVPLHVSIPGTAAHMAVGHNYMLAVSHQGRVFGWGRNDHGQLGIASRQDQYAPQELRTLHGLGITHVAAGMSHSLALGADGTVYAWGYNEDYQLGLQDRRERLVPAVVQGLPGNIASIAAGAHHSLAISKDGVMYAWGCNSYGQRGEGNPAQSGGTHRLDVWSEDQQLLAISQVVAGTWHSLCLTENGHVYAWGRCDSQQLGLSSPCPENGFIALPQRVELPYALGTVMDMAAGAAYGAAVVVPPT</sequence>
<feature type="repeat" description="RCC1" evidence="3">
    <location>
        <begin position="236"/>
        <end position="286"/>
    </location>
</feature>
<dbReference type="InterPro" id="IPR000408">
    <property type="entry name" value="Reg_chr_condens"/>
</dbReference>
<keyword evidence="1" id="KW-0344">Guanine-nucleotide releasing factor</keyword>
<dbReference type="PANTHER" id="PTHR45982">
    <property type="entry name" value="REGULATOR OF CHROMOSOME CONDENSATION"/>
    <property type="match status" value="1"/>
</dbReference>
<protein>
    <recommendedName>
        <fullName evidence="5">RCC1-like domain-containing protein</fullName>
    </recommendedName>
</protein>
<dbReference type="PRINTS" id="PR00633">
    <property type="entry name" value="RCCNDNSATION"/>
</dbReference>
<dbReference type="SUPFAM" id="SSF50985">
    <property type="entry name" value="RCC1/BLIP-II"/>
    <property type="match status" value="1"/>
</dbReference>
<evidence type="ECO:0000256" key="4">
    <source>
        <dbReference type="SAM" id="SignalP"/>
    </source>
</evidence>
<dbReference type="InterPro" id="IPR009091">
    <property type="entry name" value="RCC1/BLIP-II"/>
</dbReference>
<feature type="repeat" description="RCC1" evidence="3">
    <location>
        <begin position="184"/>
        <end position="235"/>
    </location>
</feature>
<evidence type="ECO:0000313" key="6">
    <source>
        <dbReference type="EMBL" id="KAK9815517.1"/>
    </source>
</evidence>
<feature type="repeat" description="RCC1" evidence="3">
    <location>
        <begin position="287"/>
        <end position="342"/>
    </location>
</feature>
<evidence type="ECO:0000256" key="3">
    <source>
        <dbReference type="PROSITE-ProRule" id="PRU00235"/>
    </source>
</evidence>
<dbReference type="PROSITE" id="PS50012">
    <property type="entry name" value="RCC1_3"/>
    <property type="match status" value="5"/>
</dbReference>
<dbReference type="PANTHER" id="PTHR45982:SF1">
    <property type="entry name" value="REGULATOR OF CHROMOSOME CONDENSATION"/>
    <property type="match status" value="1"/>
</dbReference>
<evidence type="ECO:0000259" key="5">
    <source>
        <dbReference type="Pfam" id="PF25390"/>
    </source>
</evidence>
<feature type="signal peptide" evidence="4">
    <location>
        <begin position="1"/>
        <end position="21"/>
    </location>
</feature>
<evidence type="ECO:0000256" key="1">
    <source>
        <dbReference type="ARBA" id="ARBA00022658"/>
    </source>
</evidence>
<proteinExistence type="predicted"/>
<dbReference type="Pfam" id="PF25390">
    <property type="entry name" value="WD40_RLD"/>
    <property type="match status" value="1"/>
</dbReference>
<feature type="domain" description="RCC1-like" evidence="5">
    <location>
        <begin position="100"/>
        <end position="396"/>
    </location>
</feature>
<dbReference type="Proteomes" id="UP001489004">
    <property type="component" value="Unassembled WGS sequence"/>
</dbReference>
<reference evidence="6 7" key="1">
    <citation type="journal article" date="2024" name="Nat. Commun.">
        <title>Phylogenomics reveals the evolutionary origins of lichenization in chlorophyte algae.</title>
        <authorList>
            <person name="Puginier C."/>
            <person name="Libourel C."/>
            <person name="Otte J."/>
            <person name="Skaloud P."/>
            <person name="Haon M."/>
            <person name="Grisel S."/>
            <person name="Petersen M."/>
            <person name="Berrin J.G."/>
            <person name="Delaux P.M."/>
            <person name="Dal Grande F."/>
            <person name="Keller J."/>
        </authorList>
    </citation>
    <scope>NUCLEOTIDE SEQUENCE [LARGE SCALE GENOMIC DNA]</scope>
    <source>
        <strain evidence="6 7">SAG 2043</strain>
    </source>
</reference>